<gene>
    <name evidence="2" type="ORF">THRCLA_06974</name>
</gene>
<proteinExistence type="predicted"/>
<sequence length="729" mass="82039">MGRERQFYRLLREVRIADAPVPDSYIQNARKMPGEVIEVVDAGHQSIQEPLSPSQSHQSPRQRHSSKDAYDQSEVSYLKLAHAPGWIPKENAIDGKLNVELLKETNWNEEVASPHLYFRVLVPLDVRTGPDCIAPKVSPIVNFRPNDIVEASRIVTFPQSTISFIELNPAGWLNVQLPSGRRVLERLQEAPPPTLTRTSSSSVTSNITLATIDGKDGTLEHGHFFYCVKIAVGIREYPDIMGPRVGKGFHLNTIVEGSQRFTPDGSPITYVKLLHERGWVFESTMDGQVVLSPLHSLIQRDITRGFYRVLNTEAGVPVYSAPSFESPILCNRFQVIECRERLRLDVPIEGSSDTAVVTFLKLRHTPGWVPEITCSGNKLVEEIDGDATTIDIPKFYKVQMVVPVRMAPDLDSPRVQGSFPKPIGSIVESSIRHLYTPPESNMTYVKLAHEPGWIFEKNLLGEPVLVALSKEPEKQHGKFFYRTKIRVRVLVSPEPTSAILRHIEENQAFVALLQFCLPDTDITYVGLKDKGWVALDPPSSSKITIEQSVYNLWTDPPSWVAVGFPNRSWYKVPEEPDILALETMLQNEVFSDRTELFSSSQGRDSVPVVRAGRWKGLPVTLEEIKHPANPILLTFPWKQLWWHLSLDSSIVIELQHGLHGGFRAVYCNGVVMNQTRLLWDGGDTFTFTAHGHEFVLTIALEGSFFSTSTQYFCYALSIDGEQIIADRDM</sequence>
<dbReference type="AlphaFoldDB" id="A0A1V9ZHE1"/>
<protein>
    <submittedName>
        <fullName evidence="2">Uncharacterized protein</fullName>
    </submittedName>
</protein>
<evidence type="ECO:0000256" key="1">
    <source>
        <dbReference type="SAM" id="MobiDB-lite"/>
    </source>
</evidence>
<keyword evidence="3" id="KW-1185">Reference proteome</keyword>
<dbReference type="OrthoDB" id="63864at2759"/>
<comment type="caution">
    <text evidence="2">The sequence shown here is derived from an EMBL/GenBank/DDBJ whole genome shotgun (WGS) entry which is preliminary data.</text>
</comment>
<name>A0A1V9ZHE1_9STRA</name>
<dbReference type="Proteomes" id="UP000243217">
    <property type="component" value="Unassembled WGS sequence"/>
</dbReference>
<organism evidence="2 3">
    <name type="scientific">Thraustotheca clavata</name>
    <dbReference type="NCBI Taxonomy" id="74557"/>
    <lineage>
        <taxon>Eukaryota</taxon>
        <taxon>Sar</taxon>
        <taxon>Stramenopiles</taxon>
        <taxon>Oomycota</taxon>
        <taxon>Saprolegniomycetes</taxon>
        <taxon>Saprolegniales</taxon>
        <taxon>Achlyaceae</taxon>
        <taxon>Thraustotheca</taxon>
    </lineage>
</organism>
<reference evidence="2 3" key="1">
    <citation type="journal article" date="2014" name="Genome Biol. Evol.">
        <title>The secreted proteins of Achlya hypogyna and Thraustotheca clavata identify the ancestral oomycete secretome and reveal gene acquisitions by horizontal gene transfer.</title>
        <authorList>
            <person name="Misner I."/>
            <person name="Blouin N."/>
            <person name="Leonard G."/>
            <person name="Richards T.A."/>
            <person name="Lane C.E."/>
        </authorList>
    </citation>
    <scope>NUCLEOTIDE SEQUENCE [LARGE SCALE GENOMIC DNA]</scope>
    <source>
        <strain evidence="2 3">ATCC 34112</strain>
    </source>
</reference>
<evidence type="ECO:0000313" key="3">
    <source>
        <dbReference type="Proteomes" id="UP000243217"/>
    </source>
</evidence>
<feature type="region of interest" description="Disordered" evidence="1">
    <location>
        <begin position="48"/>
        <end position="69"/>
    </location>
</feature>
<accession>A0A1V9ZHE1</accession>
<evidence type="ECO:0000313" key="2">
    <source>
        <dbReference type="EMBL" id="OQR97408.1"/>
    </source>
</evidence>
<dbReference type="EMBL" id="JNBS01001914">
    <property type="protein sequence ID" value="OQR97408.1"/>
    <property type="molecule type" value="Genomic_DNA"/>
</dbReference>